<evidence type="ECO:0000256" key="5">
    <source>
        <dbReference type="ARBA" id="ARBA00022989"/>
    </source>
</evidence>
<sequence length="85" mass="9652">MSSDDVNGLLVLTLQSLYCLLCIALMLLCWRRFAEFVEGGSHLIPSEVSIHEQEYGLGGSYFEQELFENQEEEEMIPLQGNHNSV</sequence>
<evidence type="ECO:0000256" key="7">
    <source>
        <dbReference type="ARBA" id="ARBA00023242"/>
    </source>
</evidence>
<keyword evidence="10" id="KW-1185">Reference proteome</keyword>
<comment type="caution">
    <text evidence="9">The sequence shown here is derived from an EMBL/GenBank/DDBJ whole genome shotgun (WGS) entry which is preliminary data.</text>
</comment>
<evidence type="ECO:0000256" key="4">
    <source>
        <dbReference type="ARBA" id="ARBA00022729"/>
    </source>
</evidence>
<comment type="subcellular location">
    <subcellularLocation>
        <location evidence="1">Nucleus inner membrane</location>
        <topology evidence="1">Multi-pass membrane protein</topology>
        <orientation evidence="1">Nucleoplasmic side</orientation>
    </subcellularLocation>
</comment>
<organism evidence="9 10">
    <name type="scientific">Polyodon spathula</name>
    <name type="common">North American paddlefish</name>
    <name type="synonym">Squalus spathula</name>
    <dbReference type="NCBI Taxonomy" id="7913"/>
    <lineage>
        <taxon>Eukaryota</taxon>
        <taxon>Metazoa</taxon>
        <taxon>Chordata</taxon>
        <taxon>Craniata</taxon>
        <taxon>Vertebrata</taxon>
        <taxon>Euteleostomi</taxon>
        <taxon>Actinopterygii</taxon>
        <taxon>Chondrostei</taxon>
        <taxon>Acipenseriformes</taxon>
        <taxon>Polyodontidae</taxon>
        <taxon>Polyodon</taxon>
    </lineage>
</organism>
<evidence type="ECO:0000313" key="10">
    <source>
        <dbReference type="Proteomes" id="UP001166093"/>
    </source>
</evidence>
<evidence type="ECO:0000256" key="1">
    <source>
        <dbReference type="ARBA" id="ARBA00004575"/>
    </source>
</evidence>
<keyword evidence="7" id="KW-0539">Nucleus</keyword>
<comment type="similarity">
    <text evidence="2">Belongs to the NEMP family.</text>
</comment>
<keyword evidence="6 8" id="KW-0472">Membrane</keyword>
<name>A0ABS2YEU1_POLSP</name>
<feature type="transmembrane region" description="Helical" evidence="8">
    <location>
        <begin position="6"/>
        <end position="30"/>
    </location>
</feature>
<accession>A0ABS2YEU1</accession>
<evidence type="ECO:0000256" key="6">
    <source>
        <dbReference type="ARBA" id="ARBA00023136"/>
    </source>
</evidence>
<dbReference type="EMBL" id="JAAWVQ010142115">
    <property type="protein sequence ID" value="MBN3284958.1"/>
    <property type="molecule type" value="Genomic_DNA"/>
</dbReference>
<dbReference type="PANTHER" id="PTHR13598">
    <property type="entry name" value="AT07567P-RELATED"/>
    <property type="match status" value="1"/>
</dbReference>
<evidence type="ECO:0000256" key="8">
    <source>
        <dbReference type="SAM" id="Phobius"/>
    </source>
</evidence>
<proteinExistence type="inferred from homology"/>
<evidence type="ECO:0000313" key="9">
    <source>
        <dbReference type="EMBL" id="MBN3284958.1"/>
    </source>
</evidence>
<feature type="non-terminal residue" evidence="9">
    <location>
        <position position="1"/>
    </location>
</feature>
<dbReference type="Proteomes" id="UP001166093">
    <property type="component" value="Unassembled WGS sequence"/>
</dbReference>
<gene>
    <name evidence="9" type="primary">Nemp1b_0</name>
    <name evidence="9" type="ORF">GTO93_0000120</name>
</gene>
<feature type="non-terminal residue" evidence="9">
    <location>
        <position position="85"/>
    </location>
</feature>
<keyword evidence="3 8" id="KW-0812">Transmembrane</keyword>
<dbReference type="PANTHER" id="PTHR13598:SF1">
    <property type="entry name" value="AT07567P-RELATED"/>
    <property type="match status" value="1"/>
</dbReference>
<evidence type="ECO:0000256" key="3">
    <source>
        <dbReference type="ARBA" id="ARBA00022692"/>
    </source>
</evidence>
<dbReference type="InterPro" id="IPR019358">
    <property type="entry name" value="NEMP_fam"/>
</dbReference>
<evidence type="ECO:0000256" key="2">
    <source>
        <dbReference type="ARBA" id="ARBA00005748"/>
    </source>
</evidence>
<reference evidence="9" key="1">
    <citation type="journal article" date="2021" name="Cell">
        <title>Tracing the genetic footprints of vertebrate landing in non-teleost ray-finned fishes.</title>
        <authorList>
            <person name="Bi X."/>
            <person name="Wang K."/>
            <person name="Yang L."/>
            <person name="Pan H."/>
            <person name="Jiang H."/>
            <person name="Wei Q."/>
            <person name="Fang M."/>
            <person name="Yu H."/>
            <person name="Zhu C."/>
            <person name="Cai Y."/>
            <person name="He Y."/>
            <person name="Gan X."/>
            <person name="Zeng H."/>
            <person name="Yu D."/>
            <person name="Zhu Y."/>
            <person name="Jiang H."/>
            <person name="Qiu Q."/>
            <person name="Yang H."/>
            <person name="Zhang Y.E."/>
            <person name="Wang W."/>
            <person name="Zhu M."/>
            <person name="He S."/>
            <person name="Zhang G."/>
        </authorList>
    </citation>
    <scope>NUCLEOTIDE SEQUENCE</scope>
    <source>
        <strain evidence="9">Pddl_001</strain>
    </source>
</reference>
<protein>
    <submittedName>
        <fullName evidence="9">NMP1B protein</fullName>
    </submittedName>
</protein>
<keyword evidence="5 8" id="KW-1133">Transmembrane helix</keyword>
<keyword evidence="4" id="KW-0732">Signal</keyword>